<sequence>MKSLDILLDESFDLAVSAQGDFVLGESEAQHVDLLLQSRQGDWRENPLVGVGIARYLKAPYGPAQAAMLARDITIQLERDGLRILELDVADLADITLNAERL</sequence>
<gene>
    <name evidence="1" type="ORF">E5K02_20455</name>
</gene>
<protein>
    <recommendedName>
        <fullName evidence="3">Oxidase</fullName>
    </recommendedName>
</protein>
<accession>A0A4Z0Q0K5</accession>
<name>A0A4Z0Q0K5_9BACT</name>
<dbReference type="Proteomes" id="UP000298471">
    <property type="component" value="Unassembled WGS sequence"/>
</dbReference>
<dbReference type="Gene3D" id="3.10.450.40">
    <property type="match status" value="1"/>
</dbReference>
<comment type="caution">
    <text evidence="1">The sequence shown here is derived from an EMBL/GenBank/DDBJ whole genome shotgun (WGS) entry which is preliminary data.</text>
</comment>
<evidence type="ECO:0008006" key="3">
    <source>
        <dbReference type="Google" id="ProtNLM"/>
    </source>
</evidence>
<dbReference type="RefSeq" id="WP_135397383.1">
    <property type="nucleotide sequence ID" value="NZ_SRMB01000004.1"/>
</dbReference>
<proteinExistence type="predicted"/>
<evidence type="ECO:0000313" key="1">
    <source>
        <dbReference type="EMBL" id="TGE23560.1"/>
    </source>
</evidence>
<dbReference type="SUPFAM" id="SSF160719">
    <property type="entry name" value="gpW/gp25-like"/>
    <property type="match status" value="1"/>
</dbReference>
<reference evidence="1 2" key="1">
    <citation type="submission" date="2019-04" db="EMBL/GenBank/DDBJ databases">
        <authorList>
            <person name="Feng G."/>
            <person name="Zhang J."/>
            <person name="Zhu H."/>
        </authorList>
    </citation>
    <scope>NUCLEOTIDE SEQUENCE [LARGE SCALE GENOMIC DNA]</scope>
    <source>
        <strain evidence="1 2">9PBR-1</strain>
    </source>
</reference>
<organism evidence="1 2">
    <name type="scientific">Hymenobacter metallicola</name>
    <dbReference type="NCBI Taxonomy" id="2563114"/>
    <lineage>
        <taxon>Bacteria</taxon>
        <taxon>Pseudomonadati</taxon>
        <taxon>Bacteroidota</taxon>
        <taxon>Cytophagia</taxon>
        <taxon>Cytophagales</taxon>
        <taxon>Hymenobacteraceae</taxon>
        <taxon>Hymenobacter</taxon>
    </lineage>
</organism>
<dbReference type="OrthoDB" id="799440at2"/>
<evidence type="ECO:0000313" key="2">
    <source>
        <dbReference type="Proteomes" id="UP000298471"/>
    </source>
</evidence>
<dbReference type="EMBL" id="SRMB01000004">
    <property type="protein sequence ID" value="TGE23560.1"/>
    <property type="molecule type" value="Genomic_DNA"/>
</dbReference>
<dbReference type="AlphaFoldDB" id="A0A4Z0Q0K5"/>
<keyword evidence="2" id="KW-1185">Reference proteome</keyword>